<evidence type="ECO:0000313" key="3">
    <source>
        <dbReference type="Proteomes" id="UP000326953"/>
    </source>
</evidence>
<feature type="region of interest" description="Disordered" evidence="1">
    <location>
        <begin position="27"/>
        <end position="70"/>
    </location>
</feature>
<evidence type="ECO:0000313" key="2">
    <source>
        <dbReference type="EMBL" id="VVN08966.1"/>
    </source>
</evidence>
<proteinExistence type="predicted"/>
<dbReference type="Proteomes" id="UP000326953">
    <property type="component" value="Unassembled WGS sequence"/>
</dbReference>
<organism evidence="2 3">
    <name type="scientific">Pseudomonas fluorescens</name>
    <dbReference type="NCBI Taxonomy" id="294"/>
    <lineage>
        <taxon>Bacteria</taxon>
        <taxon>Pseudomonadati</taxon>
        <taxon>Pseudomonadota</taxon>
        <taxon>Gammaproteobacteria</taxon>
        <taxon>Pseudomonadales</taxon>
        <taxon>Pseudomonadaceae</taxon>
        <taxon>Pseudomonas</taxon>
    </lineage>
</organism>
<evidence type="ECO:0000256" key="1">
    <source>
        <dbReference type="SAM" id="MobiDB-lite"/>
    </source>
</evidence>
<dbReference type="EMBL" id="CABVHK010000012">
    <property type="protein sequence ID" value="VVN08966.1"/>
    <property type="molecule type" value="Genomic_DNA"/>
</dbReference>
<accession>A0A5E6V8N2</accession>
<dbReference type="AlphaFoldDB" id="A0A5E6V8N2"/>
<name>A0A5E6V8N2_PSEFL</name>
<gene>
    <name evidence="2" type="ORF">PS662_03748</name>
</gene>
<feature type="compositionally biased region" description="Polar residues" evidence="1">
    <location>
        <begin position="56"/>
        <end position="70"/>
    </location>
</feature>
<sequence length="70" mass="7735">MAEAAREIIVQHPFTVGASLLAIGPKPPVHLRETTPQVDRLQPGAKSIERARFSKPISSVSTPPLQYRQY</sequence>
<protein>
    <submittedName>
        <fullName evidence="2">Uncharacterized protein</fullName>
    </submittedName>
</protein>
<reference evidence="2 3" key="1">
    <citation type="submission" date="2019-09" db="EMBL/GenBank/DDBJ databases">
        <authorList>
            <person name="Chandra G."/>
            <person name="Truman W A."/>
        </authorList>
    </citation>
    <scope>NUCLEOTIDE SEQUENCE [LARGE SCALE GENOMIC DNA]</scope>
    <source>
        <strain evidence="2">PS662</strain>
    </source>
</reference>